<evidence type="ECO:0000313" key="1">
    <source>
        <dbReference type="EMBL" id="ERP31859.1"/>
    </source>
</evidence>
<dbReference type="STRING" id="1313304.CALK_1310"/>
<protein>
    <submittedName>
        <fullName evidence="1">Uncharacterized protein</fullName>
    </submittedName>
</protein>
<dbReference type="EMBL" id="ASJR01000009">
    <property type="protein sequence ID" value="ERP31859.1"/>
    <property type="molecule type" value="Genomic_DNA"/>
</dbReference>
<gene>
    <name evidence="1" type="ORF">CALK_1310</name>
</gene>
<dbReference type="Proteomes" id="UP000017148">
    <property type="component" value="Unassembled WGS sequence"/>
</dbReference>
<dbReference type="RefSeq" id="WP_022636778.1">
    <property type="nucleotide sequence ID" value="NZ_ASJR01000009.1"/>
</dbReference>
<keyword evidence="2" id="KW-1185">Reference proteome</keyword>
<dbReference type="AlphaFoldDB" id="U7D5T8"/>
<reference evidence="1 2" key="1">
    <citation type="journal article" date="2013" name="Environ. Microbiol.">
        <title>Genome analysis of Chitinivibrio alkaliphilus gen. nov., sp. nov., a novel extremely haloalkaliphilic anaerobic chitinolytic bacterium from the candidate phylum Termite Group 3.</title>
        <authorList>
            <person name="Sorokin D.Y."/>
            <person name="Gumerov V.M."/>
            <person name="Rakitin A.L."/>
            <person name="Beletsky A.V."/>
            <person name="Damste J.S."/>
            <person name="Muyzer G."/>
            <person name="Mardanov A.V."/>
            <person name="Ravin N.V."/>
        </authorList>
    </citation>
    <scope>NUCLEOTIDE SEQUENCE [LARGE SCALE GENOMIC DNA]</scope>
    <source>
        <strain evidence="1 2">ACht1</strain>
    </source>
</reference>
<name>U7D5T8_9BACT</name>
<evidence type="ECO:0000313" key="2">
    <source>
        <dbReference type="Proteomes" id="UP000017148"/>
    </source>
</evidence>
<sequence length="103" mass="12090">MSRTLATIIEEIQLLTEEFYTNGAEAQAFQRVVPLLDEAQEILHALHHEPSLTNYYEWLHNILLLLQDALDFDDWIKITDLISFELREFFLTCHSRGILCDPE</sequence>
<proteinExistence type="predicted"/>
<comment type="caution">
    <text evidence="1">The sequence shown here is derived from an EMBL/GenBank/DDBJ whole genome shotgun (WGS) entry which is preliminary data.</text>
</comment>
<accession>U7D5T8</accession>
<organism evidence="1 2">
    <name type="scientific">Chitinivibrio alkaliphilus ACht1</name>
    <dbReference type="NCBI Taxonomy" id="1313304"/>
    <lineage>
        <taxon>Bacteria</taxon>
        <taxon>Pseudomonadati</taxon>
        <taxon>Fibrobacterota</taxon>
        <taxon>Chitinivibrionia</taxon>
        <taxon>Chitinivibrionales</taxon>
        <taxon>Chitinivibrionaceae</taxon>
        <taxon>Chitinivibrio</taxon>
    </lineage>
</organism>